<evidence type="ECO:0000313" key="1">
    <source>
        <dbReference type="EMBL" id="KAK7113011.1"/>
    </source>
</evidence>
<sequence length="94" mass="10342">MATVVEPVLQLGLGLCEQSSGFQNSSKKPLAIMNTGEIYIRWAYPEQAHGRCGSNVAGCVSVYCQLPRGQDLFFCDVSNSKTTTLDTYSYLRLL</sequence>
<dbReference type="EMBL" id="JBAMIC010000002">
    <property type="protein sequence ID" value="KAK7113011.1"/>
    <property type="molecule type" value="Genomic_DNA"/>
</dbReference>
<accession>A0AAN9GM58</accession>
<reference evidence="1 2" key="1">
    <citation type="submission" date="2024-02" db="EMBL/GenBank/DDBJ databases">
        <title>Chromosome-scale genome assembly of the rough periwinkle Littorina saxatilis.</title>
        <authorList>
            <person name="De Jode A."/>
            <person name="Faria R."/>
            <person name="Formenti G."/>
            <person name="Sims Y."/>
            <person name="Smith T.P."/>
            <person name="Tracey A."/>
            <person name="Wood J.M.D."/>
            <person name="Zagrodzka Z.B."/>
            <person name="Johannesson K."/>
            <person name="Butlin R.K."/>
            <person name="Leder E.H."/>
        </authorList>
    </citation>
    <scope>NUCLEOTIDE SEQUENCE [LARGE SCALE GENOMIC DNA]</scope>
    <source>
        <strain evidence="1">Snail1</strain>
        <tissue evidence="1">Muscle</tissue>
    </source>
</reference>
<comment type="caution">
    <text evidence="1">The sequence shown here is derived from an EMBL/GenBank/DDBJ whole genome shotgun (WGS) entry which is preliminary data.</text>
</comment>
<keyword evidence="2" id="KW-1185">Reference proteome</keyword>
<evidence type="ECO:0000313" key="2">
    <source>
        <dbReference type="Proteomes" id="UP001374579"/>
    </source>
</evidence>
<protein>
    <submittedName>
        <fullName evidence="1">Uncharacterized protein</fullName>
    </submittedName>
</protein>
<proteinExistence type="predicted"/>
<gene>
    <name evidence="1" type="ORF">V1264_012378</name>
</gene>
<dbReference type="Proteomes" id="UP001374579">
    <property type="component" value="Unassembled WGS sequence"/>
</dbReference>
<organism evidence="1 2">
    <name type="scientific">Littorina saxatilis</name>
    <dbReference type="NCBI Taxonomy" id="31220"/>
    <lineage>
        <taxon>Eukaryota</taxon>
        <taxon>Metazoa</taxon>
        <taxon>Spiralia</taxon>
        <taxon>Lophotrochozoa</taxon>
        <taxon>Mollusca</taxon>
        <taxon>Gastropoda</taxon>
        <taxon>Caenogastropoda</taxon>
        <taxon>Littorinimorpha</taxon>
        <taxon>Littorinoidea</taxon>
        <taxon>Littorinidae</taxon>
        <taxon>Littorina</taxon>
    </lineage>
</organism>
<name>A0AAN9GM58_9CAEN</name>
<dbReference type="AlphaFoldDB" id="A0AAN9GM58"/>